<keyword evidence="6" id="KW-1133">Transmembrane helix</keyword>
<dbReference type="PANTHER" id="PTHR27002">
    <property type="entry name" value="RECEPTOR-LIKE SERINE/THREONINE-PROTEIN KINASE SD1-8"/>
    <property type="match status" value="1"/>
</dbReference>
<dbReference type="GO" id="GO:0005524">
    <property type="term" value="F:ATP binding"/>
    <property type="evidence" value="ECO:0007669"/>
    <property type="project" value="UniProtKB-KW"/>
</dbReference>
<evidence type="ECO:0000256" key="2">
    <source>
        <dbReference type="ARBA" id="ARBA00022679"/>
    </source>
</evidence>
<evidence type="ECO:0000256" key="1">
    <source>
        <dbReference type="ARBA" id="ARBA00022527"/>
    </source>
</evidence>
<dbReference type="AlphaFoldDB" id="A0A2U1KV71"/>
<organism evidence="7 8">
    <name type="scientific">Artemisia annua</name>
    <name type="common">Sweet wormwood</name>
    <dbReference type="NCBI Taxonomy" id="35608"/>
    <lineage>
        <taxon>Eukaryota</taxon>
        <taxon>Viridiplantae</taxon>
        <taxon>Streptophyta</taxon>
        <taxon>Embryophyta</taxon>
        <taxon>Tracheophyta</taxon>
        <taxon>Spermatophyta</taxon>
        <taxon>Magnoliopsida</taxon>
        <taxon>eudicotyledons</taxon>
        <taxon>Gunneridae</taxon>
        <taxon>Pentapetalae</taxon>
        <taxon>asterids</taxon>
        <taxon>campanulids</taxon>
        <taxon>Asterales</taxon>
        <taxon>Asteraceae</taxon>
        <taxon>Asteroideae</taxon>
        <taxon>Anthemideae</taxon>
        <taxon>Artemisiinae</taxon>
        <taxon>Artemisia</taxon>
    </lineage>
</organism>
<dbReference type="EMBL" id="PKPP01013648">
    <property type="protein sequence ID" value="PWA40630.1"/>
    <property type="molecule type" value="Genomic_DNA"/>
</dbReference>
<reference evidence="7 8" key="1">
    <citation type="journal article" date="2018" name="Mol. Plant">
        <title>The genome of Artemisia annua provides insight into the evolution of Asteraceae family and artemisinin biosynthesis.</title>
        <authorList>
            <person name="Shen Q."/>
            <person name="Zhang L."/>
            <person name="Liao Z."/>
            <person name="Wang S."/>
            <person name="Yan T."/>
            <person name="Shi P."/>
            <person name="Liu M."/>
            <person name="Fu X."/>
            <person name="Pan Q."/>
            <person name="Wang Y."/>
            <person name="Lv Z."/>
            <person name="Lu X."/>
            <person name="Zhang F."/>
            <person name="Jiang W."/>
            <person name="Ma Y."/>
            <person name="Chen M."/>
            <person name="Hao X."/>
            <person name="Li L."/>
            <person name="Tang Y."/>
            <person name="Lv G."/>
            <person name="Zhou Y."/>
            <person name="Sun X."/>
            <person name="Brodelius P.E."/>
            <person name="Rose J.K.C."/>
            <person name="Tang K."/>
        </authorList>
    </citation>
    <scope>NUCLEOTIDE SEQUENCE [LARGE SCALE GENOMIC DNA]</scope>
    <source>
        <strain evidence="8">cv. Huhao1</strain>
        <tissue evidence="7">Leaf</tissue>
    </source>
</reference>
<evidence type="ECO:0000256" key="3">
    <source>
        <dbReference type="ARBA" id="ARBA00022741"/>
    </source>
</evidence>
<accession>A0A2U1KV71</accession>
<dbReference type="Gene3D" id="3.30.200.20">
    <property type="entry name" value="Phosphorylase Kinase, domain 1"/>
    <property type="match status" value="1"/>
</dbReference>
<dbReference type="GO" id="GO:0004674">
    <property type="term" value="F:protein serine/threonine kinase activity"/>
    <property type="evidence" value="ECO:0007669"/>
    <property type="project" value="UniProtKB-KW"/>
</dbReference>
<keyword evidence="8" id="KW-1185">Reference proteome</keyword>
<dbReference type="GO" id="GO:0005886">
    <property type="term" value="C:plasma membrane"/>
    <property type="evidence" value="ECO:0007669"/>
    <property type="project" value="TreeGrafter"/>
</dbReference>
<keyword evidence="6" id="KW-0812">Transmembrane</keyword>
<evidence type="ECO:0000256" key="6">
    <source>
        <dbReference type="SAM" id="Phobius"/>
    </source>
</evidence>
<gene>
    <name evidence="7" type="ORF">CTI12_AA561140</name>
</gene>
<feature type="transmembrane region" description="Helical" evidence="6">
    <location>
        <begin position="6"/>
        <end position="22"/>
    </location>
</feature>
<sequence>MVVMIFLAVFVISLSTWLWYAWRKRHLSPQTEEGGSLNVGESGREAMELPLFSFSRVAKATADFSLDNKLGEGGFGPVYKAGGKEDSDGDCAGCKRVSMGMRGKIDV</sequence>
<evidence type="ECO:0000313" key="7">
    <source>
        <dbReference type="EMBL" id="PWA40630.1"/>
    </source>
</evidence>
<dbReference type="OrthoDB" id="1002445at2759"/>
<evidence type="ECO:0000256" key="4">
    <source>
        <dbReference type="ARBA" id="ARBA00022777"/>
    </source>
</evidence>
<keyword evidence="4" id="KW-0418">Kinase</keyword>
<dbReference type="PANTHER" id="PTHR27002:SF851">
    <property type="entry name" value="G-TYPE LECTIN S-RECEPTOR-LIKE SERINE_THREONINE-PROTEIN KINASE SD1-1"/>
    <property type="match status" value="1"/>
</dbReference>
<evidence type="ECO:0000256" key="5">
    <source>
        <dbReference type="ARBA" id="ARBA00022840"/>
    </source>
</evidence>
<keyword evidence="1" id="KW-0723">Serine/threonine-protein kinase</keyword>
<dbReference type="InterPro" id="IPR011009">
    <property type="entry name" value="Kinase-like_dom_sf"/>
</dbReference>
<dbReference type="SUPFAM" id="SSF56112">
    <property type="entry name" value="Protein kinase-like (PK-like)"/>
    <property type="match status" value="1"/>
</dbReference>
<evidence type="ECO:0000313" key="8">
    <source>
        <dbReference type="Proteomes" id="UP000245207"/>
    </source>
</evidence>
<comment type="caution">
    <text evidence="7">The sequence shown here is derived from an EMBL/GenBank/DDBJ whole genome shotgun (WGS) entry which is preliminary data.</text>
</comment>
<proteinExistence type="predicted"/>
<dbReference type="Proteomes" id="UP000245207">
    <property type="component" value="Unassembled WGS sequence"/>
</dbReference>
<protein>
    <submittedName>
        <fullName evidence="7">S-locus glycoprotein domain-containing protein</fullName>
    </submittedName>
</protein>
<keyword evidence="6" id="KW-0472">Membrane</keyword>
<keyword evidence="2" id="KW-0808">Transferase</keyword>
<dbReference type="STRING" id="35608.A0A2U1KV71"/>
<keyword evidence="5" id="KW-0067">ATP-binding</keyword>
<name>A0A2U1KV71_ARTAN</name>
<keyword evidence="3" id="KW-0547">Nucleotide-binding</keyword>